<evidence type="ECO:0000313" key="2">
    <source>
        <dbReference type="EMBL" id="GER35954.1"/>
    </source>
</evidence>
<keyword evidence="3" id="KW-1185">Reference proteome</keyword>
<feature type="compositionally biased region" description="Basic and acidic residues" evidence="1">
    <location>
        <begin position="491"/>
        <end position="514"/>
    </location>
</feature>
<proteinExistence type="predicted"/>
<reference evidence="3" key="1">
    <citation type="journal article" date="2019" name="Curr. Biol.">
        <title>Genome Sequence of Striga asiatica Provides Insight into the Evolution of Plant Parasitism.</title>
        <authorList>
            <person name="Yoshida S."/>
            <person name="Kim S."/>
            <person name="Wafula E.K."/>
            <person name="Tanskanen J."/>
            <person name="Kim Y.M."/>
            <person name="Honaas L."/>
            <person name="Yang Z."/>
            <person name="Spallek T."/>
            <person name="Conn C.E."/>
            <person name="Ichihashi Y."/>
            <person name="Cheong K."/>
            <person name="Cui S."/>
            <person name="Der J.P."/>
            <person name="Gundlach H."/>
            <person name="Jiao Y."/>
            <person name="Hori C."/>
            <person name="Ishida J.K."/>
            <person name="Kasahara H."/>
            <person name="Kiba T."/>
            <person name="Kim M.S."/>
            <person name="Koo N."/>
            <person name="Laohavisit A."/>
            <person name="Lee Y.H."/>
            <person name="Lumba S."/>
            <person name="McCourt P."/>
            <person name="Mortimer J.C."/>
            <person name="Mutuku J.M."/>
            <person name="Nomura T."/>
            <person name="Sasaki-Sekimoto Y."/>
            <person name="Seto Y."/>
            <person name="Wang Y."/>
            <person name="Wakatake T."/>
            <person name="Sakakibara H."/>
            <person name="Demura T."/>
            <person name="Yamaguchi S."/>
            <person name="Yoneyama K."/>
            <person name="Manabe R.I."/>
            <person name="Nelson D.C."/>
            <person name="Schulman A.H."/>
            <person name="Timko M.P."/>
            <person name="dePamphilis C.W."/>
            <person name="Choi D."/>
            <person name="Shirasu K."/>
        </authorList>
    </citation>
    <scope>NUCLEOTIDE SEQUENCE [LARGE SCALE GENOMIC DNA]</scope>
    <source>
        <strain evidence="3">cv. UVA1</strain>
    </source>
</reference>
<dbReference type="OrthoDB" id="1746575at2759"/>
<dbReference type="EMBL" id="BKCP01005072">
    <property type="protein sequence ID" value="GER35954.1"/>
    <property type="molecule type" value="Genomic_DNA"/>
</dbReference>
<dbReference type="Gene3D" id="3.40.395.10">
    <property type="entry name" value="Adenoviral Proteinase, Chain A"/>
    <property type="match status" value="1"/>
</dbReference>
<evidence type="ECO:0000256" key="1">
    <source>
        <dbReference type="SAM" id="MobiDB-lite"/>
    </source>
</evidence>
<dbReference type="Proteomes" id="UP000325081">
    <property type="component" value="Unassembled WGS sequence"/>
</dbReference>
<accession>A0A5A7PT64</accession>
<dbReference type="PANTHER" id="PTHR34835">
    <property type="entry name" value="OS07G0283600 PROTEIN-RELATED"/>
    <property type="match status" value="1"/>
</dbReference>
<dbReference type="AlphaFoldDB" id="A0A5A7PT64"/>
<feature type="region of interest" description="Disordered" evidence="1">
    <location>
        <begin position="491"/>
        <end position="517"/>
    </location>
</feature>
<organism evidence="2 3">
    <name type="scientific">Striga asiatica</name>
    <name type="common">Asiatic witchweed</name>
    <name type="synonym">Buchnera asiatica</name>
    <dbReference type="NCBI Taxonomy" id="4170"/>
    <lineage>
        <taxon>Eukaryota</taxon>
        <taxon>Viridiplantae</taxon>
        <taxon>Streptophyta</taxon>
        <taxon>Embryophyta</taxon>
        <taxon>Tracheophyta</taxon>
        <taxon>Spermatophyta</taxon>
        <taxon>Magnoliopsida</taxon>
        <taxon>eudicotyledons</taxon>
        <taxon>Gunneridae</taxon>
        <taxon>Pentapetalae</taxon>
        <taxon>asterids</taxon>
        <taxon>lamiids</taxon>
        <taxon>Lamiales</taxon>
        <taxon>Orobanchaceae</taxon>
        <taxon>Buchnereae</taxon>
        <taxon>Striga</taxon>
    </lineage>
</organism>
<comment type="caution">
    <text evidence="2">The sequence shown here is derived from an EMBL/GenBank/DDBJ whole genome shotgun (WGS) entry which is preliminary data.</text>
</comment>
<feature type="region of interest" description="Disordered" evidence="1">
    <location>
        <begin position="135"/>
        <end position="166"/>
    </location>
</feature>
<protein>
    <submittedName>
        <fullName evidence="2">E3 ubiquitin-protein ligase</fullName>
    </submittedName>
</protein>
<gene>
    <name evidence="2" type="ORF">STAS_12267</name>
</gene>
<dbReference type="PANTHER" id="PTHR34835:SF90">
    <property type="entry name" value="AMINOTRANSFERASE-LIKE PLANT MOBILE DOMAIN-CONTAINING PROTEIN"/>
    <property type="match status" value="1"/>
</dbReference>
<sequence>MVGASFVYTNPNLVVTILLEPSVQVSPVFDGFKTAVIELYAATILSMKEGQPRNKCGAFEAHLLPSSSFSSDNGGVATMESVSPLTALGSSKLKLCVFINLFMICLLCAHSVVEGGSIGPPSASIVTRRRASLNLSQQETVPQDADHAQGASKRKSGAAIRADGRGKRAKIIGPPENIGAKTDDAFPTIHTRTSPAIFVKAVSSLSEDQKRAVHEMGFGCLLDLTITATPAKMGYWLVNNFNHMDRKLQLYDGGKVHVKENDVYSVLGLPRGSIEIANRKKNTESGVLNERANMYGVSVAIKITATKVLEMIQDCERSDDWFKRHFVVLMVTCLFESSQNGVANLRTVHLLDDLSNLFYVDKVVLSYRTVTRSLPVLKSWNNFMLKAREGDEIVAGAFGRGYVDDDVHVDDARHRAKIDIGSPNGNDMNRASKLSVQTFMQEFASKTRVLAMAGIEIIQLVENAPRDLLGDDNFTKMQGAVQKLLGICNEDSKGKGKQHMPDEPSQHATRDDGSPFKAPTQIVDDDFWNDPDNIAAIDAIVDAVARRDHFKRMHYDGPSYNLGLGLSSDEEEDDMDIDHPDCDAVVNEPVVDTGRDRVQGVGGDTIVDVVDSVSGEYIVKRDVVACLASNMPINEAHIDLWARIMNCNEKIGSHGSVLCFFATTHPCNELFFKGKRKKNVSYKNFVEMLDGDMNRTCVYNRKKVSMYVFPVHSGGFSGLICILPDNWKIHILDNACLCKDASIKKSFASLARILRVYLLQQQSLAKYMAQMSMSKSSKSVALSILDFIDLPWTDGVDDVDAGVLTMRHMETFKGRVTEGWNPGVKKADKRQIDLMRKRYCYVIAFAPYNKVKDANLLESKRSARKKGGVV</sequence>
<dbReference type="InterPro" id="IPR038765">
    <property type="entry name" value="Papain-like_cys_pep_sf"/>
</dbReference>
<name>A0A5A7PT64_STRAF</name>
<evidence type="ECO:0000313" key="3">
    <source>
        <dbReference type="Proteomes" id="UP000325081"/>
    </source>
</evidence>
<dbReference type="SUPFAM" id="SSF54001">
    <property type="entry name" value="Cysteine proteinases"/>
    <property type="match status" value="1"/>
</dbReference>